<evidence type="ECO:0000256" key="4">
    <source>
        <dbReference type="ARBA" id="ARBA00022989"/>
    </source>
</evidence>
<keyword evidence="10" id="KW-1185">Reference proteome</keyword>
<feature type="compositionally biased region" description="Polar residues" evidence="6">
    <location>
        <begin position="1765"/>
        <end position="1781"/>
    </location>
</feature>
<dbReference type="Proteomes" id="UP000728032">
    <property type="component" value="Unassembled WGS sequence"/>
</dbReference>
<dbReference type="OrthoDB" id="6515463at2759"/>
<organism evidence="9">
    <name type="scientific">Oppiella nova</name>
    <dbReference type="NCBI Taxonomy" id="334625"/>
    <lineage>
        <taxon>Eukaryota</taxon>
        <taxon>Metazoa</taxon>
        <taxon>Ecdysozoa</taxon>
        <taxon>Arthropoda</taxon>
        <taxon>Chelicerata</taxon>
        <taxon>Arachnida</taxon>
        <taxon>Acari</taxon>
        <taxon>Acariformes</taxon>
        <taxon>Sarcoptiformes</taxon>
        <taxon>Oribatida</taxon>
        <taxon>Brachypylina</taxon>
        <taxon>Oppioidea</taxon>
        <taxon>Oppiidae</taxon>
        <taxon>Oppiella</taxon>
    </lineage>
</organism>
<sequence>MANNVVSISDHKSQKPSSSAFKQQKLPSWSPILTVGTVLPTFFLIGVAFIPIGIGLLVSSNQVQEFELNYTACEQYVEGVAANEPKKRCSEVVAQNWNQTCICHINFTLEEDFRRDVYIYYGLTNFYQNHRRYVKSRDDRQLLGEIKGSTECAPFDNDKSVDKWYAPCGAIANSIFNDTFKIQRYFDKTTPKTIPTTDLGIAWATDKNAKFRNPKIPDGQTNLSYAFAGTIHPPNWQRNVWQLKPSEPINNNNNGYLNERFIVWMRTAALPTFRKLYARVSHNTNENDISYHSSLPKGNYLLVVEYHFPVAAFKGTKRLIISNTSWLGGKNPFIVMLAMDDGGRCLLDVIDDPQLLQSFLESTTGAMEANMETIVGAVGAVKQMDPKRDSRQVDHVTSSGGNHEPLLSVNKPSSGQLVIDDKQTLNLVSSSVGLIPITGLSNAVTAQPALTTLSTTNQMPLRTTGPAWTPTTFQIANPRGGAPLTVQLPQQFIVPPGMQMGGPPGLQQLVLTAPRHGGPHGPGIPPGIQPGQLVQIIQTPSGPQILPTNPTATVQSIVSTSSTTKSSSTTSSSRSNKQILPKPPGSTVSTTSSVTTNSANKCQQLTQQNTLKVINSLPPNATQFTSTTIPTSGAGPQTQQILIGPGGQPAGVIAGPQGTFLFNPMMGGIGSQPFLIQGNLANVPNSVQLTLRPNSSHSSSVMTMSNGLPSNMSAPDANTNILNALNANVSKQGPTQSPQPQTFVIPNNSTAVSSATQGMVMTSAGRPASNIIFTRPPFIGGPPQGQPTGQQFLQLQTPNGPILVAIQSQPQLLSQPQTPTSQPTHGFQLGNTMIPISAPHLSSHLAPNLNTSIQTAAAHPALHALLTHNDNTSGQTVIQTSVPSVVTSNTVIFTSQPQIITRPQLQQTQSQQFKSSAPSLNLAELLKEHGILPECSPPSSPTNNSLTDINTGAIHSELIHPTQQSQQTVLMVPSGPNQPPNIVLTQSPITPTAPPQLRLALGPDGSVILQPHITANTNGLVSQIQSQFISNSNLKFNDPSKDSSGLGSSQPSPDSTTPSIDTTSTSSTNGTVSLTTTTTTTAASTMAQNTSTSSALLEQLNTGPAVKVPDLVASLALSHSSSTGAAVSEDSKPIQSQTALIPLTVQNINNSLDQQKQTILTIPVQSGDNGVVPVVSNGSSNAVIRIGSCDTIPTSLVLTTTPTTVFASPPKTQTLTTGSIATVLSPITCTNSNSTGSVSVTGTTTTVIDQNGVPMIQVSPNNQEFLQRLETQLKSLLVLKSPTNQQKELLQELLSLQQKMNVARSKTTSDDQKVVLTTASTQQVLQSTPGHQSIQSQSDCQSQQQTPQNMHLMNLLKQTPVPVNHTSSPQIRLLTPVSAAPVNGTATIQVGNQLITFTTPVKQQLQNLKSIASNQIVTKPQLSTQTPAVILRYHTPTPTTTSTFVTTSTTTKTSIIKNDLHLDKERRNAKVLKSIQQQLNVDQNAALKPDTKRPFNSRDDACKRLLRYHVFNAPVMSTSDMDKSDQLFEKVSQHLLQKKQQLFDKFRVLLLKQSMKETNSAEHVMIDRMFINDEMNSLKTDRETVAEGKSLDLPPAPQSWYQMIRSSIEEEQKLYINRKRKSSIGSDDDYNHHNSQMRRHEEPVEESDESEDDDEDSDEDETEEKDETISNFLQSTSETNLGNVSHYYDNYHNNIHIQNGSQLESQSHVPLSGFVDTTQQHNELDIYSDINEDNGAQDWTDSILNNNSSANRRIAWNHSILDMPSVQSQSHPSHGSHNSYAFHSHNTHTTHQSLHPHMTDYRNMDYSHMAGMHDQRRQEAILRPYGQHSAGVNDPILDEAVKSILS</sequence>
<evidence type="ECO:0000256" key="7">
    <source>
        <dbReference type="SAM" id="Phobius"/>
    </source>
</evidence>
<keyword evidence="4 7" id="KW-1133">Transmembrane helix</keyword>
<feature type="compositionally biased region" description="Basic and acidic residues" evidence="6">
    <location>
        <begin position="385"/>
        <end position="394"/>
    </location>
</feature>
<dbReference type="EMBL" id="OC916155">
    <property type="protein sequence ID" value="CAD7643332.1"/>
    <property type="molecule type" value="Genomic_DNA"/>
</dbReference>
<dbReference type="GO" id="GO:0005886">
    <property type="term" value="C:plasma membrane"/>
    <property type="evidence" value="ECO:0007669"/>
    <property type="project" value="TreeGrafter"/>
</dbReference>
<dbReference type="GO" id="GO:0005783">
    <property type="term" value="C:endoplasmic reticulum"/>
    <property type="evidence" value="ECO:0007669"/>
    <property type="project" value="TreeGrafter"/>
</dbReference>
<dbReference type="InterPro" id="IPR015671">
    <property type="entry name" value="GSCR1_dom"/>
</dbReference>
<feature type="region of interest" description="Disordered" evidence="6">
    <location>
        <begin position="1033"/>
        <end position="1073"/>
    </location>
</feature>
<dbReference type="GO" id="GO:0005794">
    <property type="term" value="C:Golgi apparatus"/>
    <property type="evidence" value="ECO:0007669"/>
    <property type="project" value="TreeGrafter"/>
</dbReference>
<dbReference type="PANTHER" id="PTHR10926">
    <property type="entry name" value="CELL CYCLE CONTROL PROTEIN 50"/>
    <property type="match status" value="1"/>
</dbReference>
<feature type="region of interest" description="Disordered" evidence="6">
    <location>
        <begin position="556"/>
        <end position="595"/>
    </location>
</feature>
<feature type="compositionally biased region" description="Low complexity" evidence="6">
    <location>
        <begin position="1048"/>
        <end position="1073"/>
    </location>
</feature>
<evidence type="ECO:0000313" key="10">
    <source>
        <dbReference type="Proteomes" id="UP000728032"/>
    </source>
</evidence>
<keyword evidence="3 7" id="KW-0812">Transmembrane</keyword>
<accession>A0A7R9LMV6</accession>
<feature type="region of interest" description="Disordered" evidence="6">
    <location>
        <begin position="1619"/>
        <end position="1677"/>
    </location>
</feature>
<feature type="region of interest" description="Disordered" evidence="6">
    <location>
        <begin position="1"/>
        <end position="22"/>
    </location>
</feature>
<evidence type="ECO:0000256" key="1">
    <source>
        <dbReference type="ARBA" id="ARBA00004141"/>
    </source>
</evidence>
<comment type="subcellular location">
    <subcellularLocation>
        <location evidence="1">Membrane</location>
        <topology evidence="1">Multi-pass membrane protein</topology>
    </subcellularLocation>
</comment>
<evidence type="ECO:0000259" key="8">
    <source>
        <dbReference type="Pfam" id="PF15249"/>
    </source>
</evidence>
<feature type="compositionally biased region" description="Low complexity" evidence="6">
    <location>
        <begin position="586"/>
        <end position="595"/>
    </location>
</feature>
<evidence type="ECO:0000256" key="3">
    <source>
        <dbReference type="ARBA" id="ARBA00022692"/>
    </source>
</evidence>
<dbReference type="PANTHER" id="PTHR10926:SF0">
    <property type="entry name" value="CDC50, ISOFORM A"/>
    <property type="match status" value="1"/>
</dbReference>
<feature type="compositionally biased region" description="Acidic residues" evidence="6">
    <location>
        <begin position="1643"/>
        <end position="1666"/>
    </location>
</feature>
<feature type="compositionally biased region" description="Low complexity" evidence="6">
    <location>
        <begin position="559"/>
        <end position="575"/>
    </location>
</feature>
<feature type="domain" description="GLTSCR protein conserved" evidence="8">
    <location>
        <begin position="1482"/>
        <end position="1582"/>
    </location>
</feature>
<evidence type="ECO:0000256" key="6">
    <source>
        <dbReference type="SAM" id="MobiDB-lite"/>
    </source>
</evidence>
<evidence type="ECO:0000313" key="9">
    <source>
        <dbReference type="EMBL" id="CAD7643332.1"/>
    </source>
</evidence>
<reference evidence="9" key="1">
    <citation type="submission" date="2020-11" db="EMBL/GenBank/DDBJ databases">
        <authorList>
            <person name="Tran Van P."/>
        </authorList>
    </citation>
    <scope>NUCLEOTIDE SEQUENCE</scope>
</reference>
<dbReference type="Pfam" id="PF15249">
    <property type="entry name" value="GLTSCR1"/>
    <property type="match status" value="1"/>
</dbReference>
<protein>
    <recommendedName>
        <fullName evidence="8">GLTSCR protein conserved domain-containing protein</fullName>
    </recommendedName>
</protein>
<proteinExistence type="inferred from homology"/>
<feature type="region of interest" description="Disordered" evidence="6">
    <location>
        <begin position="385"/>
        <end position="409"/>
    </location>
</feature>
<name>A0A7R9LMV6_9ACAR</name>
<keyword evidence="5 7" id="KW-0472">Membrane</keyword>
<gene>
    <name evidence="9" type="ORF">ONB1V03_LOCUS4079</name>
</gene>
<dbReference type="EMBL" id="CAJPVJ010001330">
    <property type="protein sequence ID" value="CAG2164528.1"/>
    <property type="molecule type" value="Genomic_DNA"/>
</dbReference>
<feature type="transmembrane region" description="Helical" evidence="7">
    <location>
        <begin position="32"/>
        <end position="58"/>
    </location>
</feature>
<comment type="similarity">
    <text evidence="2">Belongs to the CDC50/LEM3 family.</text>
</comment>
<dbReference type="Pfam" id="PF03381">
    <property type="entry name" value="CDC50"/>
    <property type="match status" value="1"/>
</dbReference>
<dbReference type="InterPro" id="IPR005045">
    <property type="entry name" value="CDC50/LEM3_fam"/>
</dbReference>
<evidence type="ECO:0000256" key="2">
    <source>
        <dbReference type="ARBA" id="ARBA00009457"/>
    </source>
</evidence>
<evidence type="ECO:0000256" key="5">
    <source>
        <dbReference type="ARBA" id="ARBA00023136"/>
    </source>
</evidence>
<feature type="region of interest" description="Disordered" evidence="6">
    <location>
        <begin position="1765"/>
        <end position="1795"/>
    </location>
</feature>